<reference evidence="1 2" key="1">
    <citation type="submission" date="2022-05" db="EMBL/GenBank/DDBJ databases">
        <authorList>
            <person name="Park J.-S."/>
        </authorList>
    </citation>
    <scope>NUCLEOTIDE SEQUENCE [LARGE SCALE GENOMIC DNA]</scope>
    <source>
        <strain evidence="1 2">2012CJ35-5</strain>
    </source>
</reference>
<dbReference type="Proteomes" id="UP001203607">
    <property type="component" value="Unassembled WGS sequence"/>
</dbReference>
<name>A0ABT0PMQ1_9FLAO</name>
<gene>
    <name evidence="1" type="ORF">M3P19_00815</name>
</gene>
<protein>
    <submittedName>
        <fullName evidence="1">Uncharacterized protein</fullName>
    </submittedName>
</protein>
<evidence type="ECO:0000313" key="2">
    <source>
        <dbReference type="Proteomes" id="UP001203607"/>
    </source>
</evidence>
<comment type="caution">
    <text evidence="1">The sequence shown here is derived from an EMBL/GenBank/DDBJ whole genome shotgun (WGS) entry which is preliminary data.</text>
</comment>
<accession>A0ABT0PMQ1</accession>
<sequence length="84" mass="9361">MSKINIKNQLPESITVSYEAIDNNSVKQSVGARKEKTSIKELKTNSSVTVSSSNNSKNIHYENGNRVLMVQQAGTLNDFGLFWQ</sequence>
<dbReference type="RefSeq" id="WP_249655713.1">
    <property type="nucleotide sequence ID" value="NZ_JAMFMA010000001.1"/>
</dbReference>
<proteinExistence type="predicted"/>
<keyword evidence="2" id="KW-1185">Reference proteome</keyword>
<evidence type="ECO:0000313" key="1">
    <source>
        <dbReference type="EMBL" id="MCL6272526.1"/>
    </source>
</evidence>
<organism evidence="1 2">
    <name type="scientific">Flagellimonas spongiicola</name>
    <dbReference type="NCBI Taxonomy" id="2942208"/>
    <lineage>
        <taxon>Bacteria</taxon>
        <taxon>Pseudomonadati</taxon>
        <taxon>Bacteroidota</taxon>
        <taxon>Flavobacteriia</taxon>
        <taxon>Flavobacteriales</taxon>
        <taxon>Flavobacteriaceae</taxon>
        <taxon>Flagellimonas</taxon>
    </lineage>
</organism>
<dbReference type="EMBL" id="JAMFMA010000001">
    <property type="protein sequence ID" value="MCL6272526.1"/>
    <property type="molecule type" value="Genomic_DNA"/>
</dbReference>